<evidence type="ECO:0000256" key="5">
    <source>
        <dbReference type="ARBA" id="ARBA00022723"/>
    </source>
</evidence>
<comment type="subcellular location">
    <subcellularLocation>
        <location evidence="2">Membrane</location>
    </subcellularLocation>
</comment>
<keyword evidence="7" id="KW-0408">Iron</keyword>
<dbReference type="GO" id="GO:0016020">
    <property type="term" value="C:membrane"/>
    <property type="evidence" value="ECO:0007669"/>
    <property type="project" value="UniProtKB-SubCell"/>
</dbReference>
<evidence type="ECO:0000256" key="6">
    <source>
        <dbReference type="ARBA" id="ARBA00023002"/>
    </source>
</evidence>
<evidence type="ECO:0000256" key="8">
    <source>
        <dbReference type="ARBA" id="ARBA00023033"/>
    </source>
</evidence>
<sequence length="217" mass="25287">MIVSFRGLLPRHESLLFGSSTFLMAPYGDYWKFMKKLIVSNLLGSQALERSRGIRAKEIEKFYSNLLDNETVEISKEAMSLNSSIIFKILMGRTSCSEEDGEAERTRGLVIESFALFKKIFFATLLHRPPEKLEISLIKKDILNVSDRFDEFLEKILRKHEEEKISEHQSRDMMDVLLEASRDENADYKITRNHIKYFLIISMLTLSLSNNSNQHHY</sequence>
<keyword evidence="5" id="KW-0479">Metal-binding</keyword>
<dbReference type="InterPro" id="IPR036396">
    <property type="entry name" value="Cyt_P450_sf"/>
</dbReference>
<evidence type="ECO:0000256" key="2">
    <source>
        <dbReference type="ARBA" id="ARBA00004370"/>
    </source>
</evidence>
<dbReference type="AlphaFoldDB" id="A0A3P6ESH1"/>
<dbReference type="InterPro" id="IPR001128">
    <property type="entry name" value="Cyt_P450"/>
</dbReference>
<proteinExistence type="inferred from homology"/>
<keyword evidence="8" id="KW-0503">Monooxygenase</keyword>
<dbReference type="GO" id="GO:0016705">
    <property type="term" value="F:oxidoreductase activity, acting on paired donors, with incorporation or reduction of molecular oxygen"/>
    <property type="evidence" value="ECO:0007669"/>
    <property type="project" value="InterPro"/>
</dbReference>
<evidence type="ECO:0000256" key="3">
    <source>
        <dbReference type="ARBA" id="ARBA00010617"/>
    </source>
</evidence>
<protein>
    <recommendedName>
        <fullName evidence="11">Cytochrome P450</fullName>
    </recommendedName>
</protein>
<evidence type="ECO:0000256" key="4">
    <source>
        <dbReference type="ARBA" id="ARBA00022617"/>
    </source>
</evidence>
<evidence type="ECO:0000256" key="7">
    <source>
        <dbReference type="ARBA" id="ARBA00023004"/>
    </source>
</evidence>
<dbReference type="EMBL" id="LR031876">
    <property type="protein sequence ID" value="VDD35332.1"/>
    <property type="molecule type" value="Genomic_DNA"/>
</dbReference>
<dbReference type="PANTHER" id="PTHR47943:SF8">
    <property type="entry name" value="CYTOCHROME P450"/>
    <property type="match status" value="1"/>
</dbReference>
<name>A0A3P6ESH1_BRAOL</name>
<organism evidence="10">
    <name type="scientific">Brassica oleracea</name>
    <name type="common">Wild cabbage</name>
    <dbReference type="NCBI Taxonomy" id="3712"/>
    <lineage>
        <taxon>Eukaryota</taxon>
        <taxon>Viridiplantae</taxon>
        <taxon>Streptophyta</taxon>
        <taxon>Embryophyta</taxon>
        <taxon>Tracheophyta</taxon>
        <taxon>Spermatophyta</taxon>
        <taxon>Magnoliopsida</taxon>
        <taxon>eudicotyledons</taxon>
        <taxon>Gunneridae</taxon>
        <taxon>Pentapetalae</taxon>
        <taxon>rosids</taxon>
        <taxon>malvids</taxon>
        <taxon>Brassicales</taxon>
        <taxon>Brassicaceae</taxon>
        <taxon>Brassiceae</taxon>
        <taxon>Brassica</taxon>
    </lineage>
</organism>
<keyword evidence="6" id="KW-0560">Oxidoreductase</keyword>
<accession>A0A3P6ESH1</accession>
<dbReference type="GO" id="GO:0004497">
    <property type="term" value="F:monooxygenase activity"/>
    <property type="evidence" value="ECO:0007669"/>
    <property type="project" value="UniProtKB-KW"/>
</dbReference>
<comment type="similarity">
    <text evidence="3">Belongs to the cytochrome P450 family.</text>
</comment>
<evidence type="ECO:0000256" key="9">
    <source>
        <dbReference type="ARBA" id="ARBA00023136"/>
    </source>
</evidence>
<gene>
    <name evidence="10" type="ORF">BOLC7T40892H</name>
</gene>
<dbReference type="GO" id="GO:0005506">
    <property type="term" value="F:iron ion binding"/>
    <property type="evidence" value="ECO:0007669"/>
    <property type="project" value="InterPro"/>
</dbReference>
<comment type="cofactor">
    <cofactor evidence="1">
        <name>heme</name>
        <dbReference type="ChEBI" id="CHEBI:30413"/>
    </cofactor>
</comment>
<keyword evidence="4" id="KW-0349">Heme</keyword>
<evidence type="ECO:0000313" key="10">
    <source>
        <dbReference type="EMBL" id="VDD35332.1"/>
    </source>
</evidence>
<dbReference type="SUPFAM" id="SSF48264">
    <property type="entry name" value="Cytochrome P450"/>
    <property type="match status" value="1"/>
</dbReference>
<reference evidence="10" key="1">
    <citation type="submission" date="2018-11" db="EMBL/GenBank/DDBJ databases">
        <authorList>
            <consortium name="Genoscope - CEA"/>
            <person name="William W."/>
        </authorList>
    </citation>
    <scope>NUCLEOTIDE SEQUENCE</scope>
</reference>
<dbReference type="PANTHER" id="PTHR47943">
    <property type="entry name" value="CYTOCHROME P450 93A3-LIKE"/>
    <property type="match status" value="1"/>
</dbReference>
<dbReference type="Pfam" id="PF00067">
    <property type="entry name" value="p450"/>
    <property type="match status" value="1"/>
</dbReference>
<dbReference type="Gene3D" id="1.10.630.10">
    <property type="entry name" value="Cytochrome P450"/>
    <property type="match status" value="1"/>
</dbReference>
<evidence type="ECO:0008006" key="11">
    <source>
        <dbReference type="Google" id="ProtNLM"/>
    </source>
</evidence>
<evidence type="ECO:0000256" key="1">
    <source>
        <dbReference type="ARBA" id="ARBA00001971"/>
    </source>
</evidence>
<keyword evidence="9" id="KW-0472">Membrane</keyword>
<dbReference type="GO" id="GO:0020037">
    <property type="term" value="F:heme binding"/>
    <property type="evidence" value="ECO:0007669"/>
    <property type="project" value="InterPro"/>
</dbReference>